<keyword evidence="3" id="KW-1185">Reference proteome</keyword>
<evidence type="ECO:0000313" key="2">
    <source>
        <dbReference type="EMBL" id="BDA78007.1"/>
    </source>
</evidence>
<evidence type="ECO:0000259" key="1">
    <source>
        <dbReference type="Pfam" id="PF13460"/>
    </source>
</evidence>
<dbReference type="Pfam" id="PF13460">
    <property type="entry name" value="NAD_binding_10"/>
    <property type="match status" value="1"/>
</dbReference>
<dbReference type="SUPFAM" id="SSF51735">
    <property type="entry name" value="NAD(P)-binding Rossmann-fold domains"/>
    <property type="match status" value="1"/>
</dbReference>
<accession>A0ABN6KAM2</accession>
<feature type="domain" description="NAD(P)-binding" evidence="1">
    <location>
        <begin position="3"/>
        <end position="127"/>
    </location>
</feature>
<name>A0ABN6KAM2_9LEPT</name>
<organism evidence="2 3">
    <name type="scientific">Leptospira kobayashii</name>
    <dbReference type="NCBI Taxonomy" id="1917830"/>
    <lineage>
        <taxon>Bacteria</taxon>
        <taxon>Pseudomonadati</taxon>
        <taxon>Spirochaetota</taxon>
        <taxon>Spirochaetia</taxon>
        <taxon>Leptospirales</taxon>
        <taxon>Leptospiraceae</taxon>
        <taxon>Leptospira</taxon>
    </lineage>
</organism>
<dbReference type="Proteomes" id="UP000245263">
    <property type="component" value="Chromosome 1"/>
</dbReference>
<protein>
    <submittedName>
        <fullName evidence="2">Oxidoreductase</fullName>
    </submittedName>
</protein>
<dbReference type="InterPro" id="IPR016040">
    <property type="entry name" value="NAD(P)-bd_dom"/>
</dbReference>
<dbReference type="PANTHER" id="PTHR14097:SF7">
    <property type="entry name" value="OXIDOREDUCTASE HTATIP2"/>
    <property type="match status" value="1"/>
</dbReference>
<dbReference type="InterPro" id="IPR036291">
    <property type="entry name" value="NAD(P)-bd_dom_sf"/>
</dbReference>
<dbReference type="Gene3D" id="3.40.50.720">
    <property type="entry name" value="NAD(P)-binding Rossmann-like Domain"/>
    <property type="match status" value="1"/>
</dbReference>
<evidence type="ECO:0000313" key="3">
    <source>
        <dbReference type="Proteomes" id="UP000245263"/>
    </source>
</evidence>
<proteinExistence type="predicted"/>
<reference evidence="2 3" key="1">
    <citation type="submission" date="2021-08" db="EMBL/GenBank/DDBJ databases">
        <title>Complete genome sequence of Leptospira kobayashii strain E30.</title>
        <authorList>
            <person name="Nakao R."/>
            <person name="Nakamura S."/>
            <person name="Masuzawa T."/>
            <person name="Koizumi N."/>
        </authorList>
    </citation>
    <scope>NUCLEOTIDE SEQUENCE [LARGE SCALE GENOMIC DNA]</scope>
    <source>
        <strain evidence="2 3">E30</strain>
    </source>
</reference>
<gene>
    <name evidence="2" type="primary">yraR</name>
    <name evidence="2" type="ORF">LPTSP3_g09370</name>
</gene>
<sequence length="226" mass="25123">MLGASGAVGTETWKTLFSSSKVSHLTFLGRKRIEITNLPNSINLIQHNIDILNPSSYSDYLPEHETAICTFGVGEPSKVSREEYVRIDKDAVLDFAKTCKSQGIRHFLLLGSVGANKKSSSFYLKTKGEIEEGLRALQFDVLSLFRPSMILTPSNRYGKIQAVFLFLWPKISPLFFGGFSSLRGVLVSDLGKAIAQVALTEEITSVPKTTIYQWDEFQELAKIPIV</sequence>
<dbReference type="PANTHER" id="PTHR14097">
    <property type="entry name" value="OXIDOREDUCTASE HTATIP2"/>
    <property type="match status" value="1"/>
</dbReference>
<dbReference type="EMBL" id="AP025028">
    <property type="protein sequence ID" value="BDA78007.1"/>
    <property type="molecule type" value="Genomic_DNA"/>
</dbReference>